<dbReference type="CDD" id="cd00063">
    <property type="entry name" value="FN3"/>
    <property type="match status" value="2"/>
</dbReference>
<dbReference type="InterPro" id="IPR036116">
    <property type="entry name" value="FN3_sf"/>
</dbReference>
<dbReference type="AlphaFoldDB" id="A0A443Q7W4"/>
<sequence length="297" mass="32830">PPPTISWFYAGKPLENTNDCKIENEDYKSNIQLKNKTRAQSDEAEVQINVLDKPDKSEGPLEVSDVRKDGCKLKWKAPDDDGGSPSEGYEIEKLDEETGKCVSCGKSTDPFFEMKNLTPDHKYKFRVRAVNKDGESDELETDRAIVAKNPFDTPDAPGQPKATDWDPTFAQLEWTPPLAEGGRPVTEKHEFRVSAINEGGVGKSSKASAPVTVEERKFALDAPDMPKPEKITKDSVTLSWKKPSNDGGSKIIGYVILSRTNTVTGLKEGEEYEFRVAVNEIGENPPSKACPLVQVEK</sequence>
<feature type="domain" description="Fibronectin type-III" evidence="3">
    <location>
        <begin position="222"/>
        <end position="297"/>
    </location>
</feature>
<dbReference type="PANTHER" id="PTHR13817:SF151">
    <property type="entry name" value="TITIN"/>
    <property type="match status" value="1"/>
</dbReference>
<dbReference type="InterPro" id="IPR003961">
    <property type="entry name" value="FN3_dom"/>
</dbReference>
<dbReference type="Proteomes" id="UP000285301">
    <property type="component" value="Unassembled WGS sequence"/>
</dbReference>
<dbReference type="FunFam" id="2.60.40.10:FF:000056">
    <property type="entry name" value="twitchin isoform X4"/>
    <property type="match status" value="1"/>
</dbReference>
<comment type="caution">
    <text evidence="4">The sequence shown here is derived from an EMBL/GenBank/DDBJ whole genome shotgun (WGS) entry which is preliminary data.</text>
</comment>
<gene>
    <name evidence="4" type="ORF">B4U79_10289</name>
</gene>
<dbReference type="SMART" id="SM00060">
    <property type="entry name" value="FN3"/>
    <property type="match status" value="3"/>
</dbReference>
<name>A0A443Q7W4_9ACAR</name>
<dbReference type="InterPro" id="IPR013783">
    <property type="entry name" value="Ig-like_fold"/>
</dbReference>
<dbReference type="OrthoDB" id="8923679at2759"/>
<evidence type="ECO:0000313" key="5">
    <source>
        <dbReference type="Proteomes" id="UP000285301"/>
    </source>
</evidence>
<feature type="domain" description="Fibronectin type-III" evidence="3">
    <location>
        <begin position="57"/>
        <end position="150"/>
    </location>
</feature>
<dbReference type="CDD" id="cd00096">
    <property type="entry name" value="Ig"/>
    <property type="match status" value="1"/>
</dbReference>
<evidence type="ECO:0000256" key="1">
    <source>
        <dbReference type="ARBA" id="ARBA00022737"/>
    </source>
</evidence>
<protein>
    <submittedName>
        <fullName evidence="4">Twitchin-like protein</fullName>
    </submittedName>
</protein>
<dbReference type="GO" id="GO:0031430">
    <property type="term" value="C:M band"/>
    <property type="evidence" value="ECO:0007669"/>
    <property type="project" value="TreeGrafter"/>
</dbReference>
<proteinExistence type="predicted"/>
<keyword evidence="1" id="KW-0677">Repeat</keyword>
<evidence type="ECO:0000259" key="3">
    <source>
        <dbReference type="PROSITE" id="PS50853"/>
    </source>
</evidence>
<dbReference type="PRINTS" id="PR00014">
    <property type="entry name" value="FNTYPEIII"/>
</dbReference>
<feature type="region of interest" description="Disordered" evidence="2">
    <location>
        <begin position="132"/>
        <end position="165"/>
    </location>
</feature>
<feature type="compositionally biased region" description="Basic and acidic residues" evidence="2">
    <location>
        <begin position="52"/>
        <end position="64"/>
    </location>
</feature>
<dbReference type="SUPFAM" id="SSF49265">
    <property type="entry name" value="Fibronectin type III"/>
    <property type="match status" value="2"/>
</dbReference>
<evidence type="ECO:0000256" key="2">
    <source>
        <dbReference type="SAM" id="MobiDB-lite"/>
    </source>
</evidence>
<dbReference type="Gene3D" id="2.60.40.10">
    <property type="entry name" value="Immunoglobulins"/>
    <property type="match status" value="4"/>
</dbReference>
<dbReference type="STRING" id="1965070.A0A443Q7W4"/>
<dbReference type="PROSITE" id="PS50853">
    <property type="entry name" value="FN3"/>
    <property type="match status" value="2"/>
</dbReference>
<organism evidence="4 5">
    <name type="scientific">Dinothrombium tinctorium</name>
    <dbReference type="NCBI Taxonomy" id="1965070"/>
    <lineage>
        <taxon>Eukaryota</taxon>
        <taxon>Metazoa</taxon>
        <taxon>Ecdysozoa</taxon>
        <taxon>Arthropoda</taxon>
        <taxon>Chelicerata</taxon>
        <taxon>Arachnida</taxon>
        <taxon>Acari</taxon>
        <taxon>Acariformes</taxon>
        <taxon>Trombidiformes</taxon>
        <taxon>Prostigmata</taxon>
        <taxon>Anystina</taxon>
        <taxon>Parasitengona</taxon>
        <taxon>Trombidioidea</taxon>
        <taxon>Trombidiidae</taxon>
        <taxon>Dinothrombium</taxon>
    </lineage>
</organism>
<dbReference type="InterPro" id="IPR050964">
    <property type="entry name" value="Striated_Muscle_Regulatory"/>
</dbReference>
<dbReference type="GO" id="GO:0045214">
    <property type="term" value="P:sarcomere organization"/>
    <property type="evidence" value="ECO:0007669"/>
    <property type="project" value="TreeGrafter"/>
</dbReference>
<accession>A0A443Q7W4</accession>
<dbReference type="EMBL" id="NCKU01016811">
    <property type="protein sequence ID" value="RWR99121.1"/>
    <property type="molecule type" value="Genomic_DNA"/>
</dbReference>
<feature type="non-terminal residue" evidence="4">
    <location>
        <position position="1"/>
    </location>
</feature>
<dbReference type="PANTHER" id="PTHR13817">
    <property type="entry name" value="TITIN"/>
    <property type="match status" value="1"/>
</dbReference>
<evidence type="ECO:0000313" key="4">
    <source>
        <dbReference type="EMBL" id="RWR99121.1"/>
    </source>
</evidence>
<feature type="region of interest" description="Disordered" evidence="2">
    <location>
        <begin position="35"/>
        <end position="64"/>
    </location>
</feature>
<keyword evidence="5" id="KW-1185">Reference proteome</keyword>
<reference evidence="4 5" key="1">
    <citation type="journal article" date="2018" name="Gigascience">
        <title>Genomes of trombidid mites reveal novel predicted allergens and laterally-transferred genes associated with secondary metabolism.</title>
        <authorList>
            <person name="Dong X."/>
            <person name="Chaisiri K."/>
            <person name="Xia D."/>
            <person name="Armstrong S.D."/>
            <person name="Fang Y."/>
            <person name="Donnelly M.J."/>
            <person name="Kadowaki T."/>
            <person name="McGarry J.W."/>
            <person name="Darby A.C."/>
            <person name="Makepeace B.L."/>
        </authorList>
    </citation>
    <scope>NUCLEOTIDE SEQUENCE [LARGE SCALE GENOMIC DNA]</scope>
    <source>
        <strain evidence="4">UoL-WK</strain>
    </source>
</reference>
<dbReference type="Pfam" id="PF00041">
    <property type="entry name" value="fn3"/>
    <property type="match status" value="2"/>
</dbReference>